<organism evidence="9 10">
    <name type="scientific">Candidatus Desulfatibia profunda</name>
    <dbReference type="NCBI Taxonomy" id="2841695"/>
    <lineage>
        <taxon>Bacteria</taxon>
        <taxon>Pseudomonadati</taxon>
        <taxon>Thermodesulfobacteriota</taxon>
        <taxon>Desulfobacteria</taxon>
        <taxon>Desulfobacterales</taxon>
        <taxon>Desulfobacterales incertae sedis</taxon>
        <taxon>Candidatus Desulfatibia</taxon>
    </lineage>
</organism>
<dbReference type="Gene3D" id="3.40.50.1010">
    <property type="entry name" value="5'-nuclease"/>
    <property type="match status" value="1"/>
</dbReference>
<sequence>MKAYIDSDILIWHLRGECKALNLLKRLRDKDKFDLWTGAMQRAEVVFFMRPEEEEATLLFLSQFQTAPVDQGVIDMAGKIYRQWNPRHGTDINDAILAATVIKSGGSIFTLNTKHYLMPEVNAQRGWKTS</sequence>
<dbReference type="SUPFAM" id="SSF88723">
    <property type="entry name" value="PIN domain-like"/>
    <property type="match status" value="1"/>
</dbReference>
<keyword evidence="2" id="KW-1277">Toxin-antitoxin system</keyword>
<dbReference type="GO" id="GO:0004518">
    <property type="term" value="F:nuclease activity"/>
    <property type="evidence" value="ECO:0007669"/>
    <property type="project" value="UniProtKB-KW"/>
</dbReference>
<name>A0A8J6TLU7_9BACT</name>
<dbReference type="GO" id="GO:0046872">
    <property type="term" value="F:metal ion binding"/>
    <property type="evidence" value="ECO:0007669"/>
    <property type="project" value="UniProtKB-KW"/>
</dbReference>
<dbReference type="Pfam" id="PF01850">
    <property type="entry name" value="PIN"/>
    <property type="match status" value="1"/>
</dbReference>
<comment type="cofactor">
    <cofactor evidence="1">
        <name>Mg(2+)</name>
        <dbReference type="ChEBI" id="CHEBI:18420"/>
    </cofactor>
</comment>
<dbReference type="PANTHER" id="PTHR33653">
    <property type="entry name" value="RIBONUCLEASE VAPC2"/>
    <property type="match status" value="1"/>
</dbReference>
<evidence type="ECO:0000256" key="4">
    <source>
        <dbReference type="ARBA" id="ARBA00022723"/>
    </source>
</evidence>
<evidence type="ECO:0000259" key="8">
    <source>
        <dbReference type="Pfam" id="PF01850"/>
    </source>
</evidence>
<dbReference type="EMBL" id="JACNJH010000102">
    <property type="protein sequence ID" value="MBC8360711.1"/>
    <property type="molecule type" value="Genomic_DNA"/>
</dbReference>
<comment type="caution">
    <text evidence="9">The sequence shown here is derived from an EMBL/GenBank/DDBJ whole genome shotgun (WGS) entry which is preliminary data.</text>
</comment>
<evidence type="ECO:0000256" key="5">
    <source>
        <dbReference type="ARBA" id="ARBA00022801"/>
    </source>
</evidence>
<dbReference type="InterPro" id="IPR050556">
    <property type="entry name" value="Type_II_TA_system_RNase"/>
</dbReference>
<proteinExistence type="inferred from homology"/>
<accession>A0A8J6TLU7</accession>
<dbReference type="InterPro" id="IPR002716">
    <property type="entry name" value="PIN_dom"/>
</dbReference>
<dbReference type="AlphaFoldDB" id="A0A8J6TLU7"/>
<evidence type="ECO:0000313" key="9">
    <source>
        <dbReference type="EMBL" id="MBC8360711.1"/>
    </source>
</evidence>
<dbReference type="GO" id="GO:0016787">
    <property type="term" value="F:hydrolase activity"/>
    <property type="evidence" value="ECO:0007669"/>
    <property type="project" value="UniProtKB-KW"/>
</dbReference>
<evidence type="ECO:0000256" key="7">
    <source>
        <dbReference type="ARBA" id="ARBA00038093"/>
    </source>
</evidence>
<gene>
    <name evidence="9" type="ORF">H8E23_04885</name>
</gene>
<protein>
    <submittedName>
        <fullName evidence="9">PIN domain-containing protein</fullName>
    </submittedName>
</protein>
<evidence type="ECO:0000256" key="6">
    <source>
        <dbReference type="ARBA" id="ARBA00022842"/>
    </source>
</evidence>
<dbReference type="InterPro" id="IPR029060">
    <property type="entry name" value="PIN-like_dom_sf"/>
</dbReference>
<evidence type="ECO:0000256" key="2">
    <source>
        <dbReference type="ARBA" id="ARBA00022649"/>
    </source>
</evidence>
<evidence type="ECO:0000256" key="3">
    <source>
        <dbReference type="ARBA" id="ARBA00022722"/>
    </source>
</evidence>
<dbReference type="PANTHER" id="PTHR33653:SF1">
    <property type="entry name" value="RIBONUCLEASE VAPC2"/>
    <property type="match status" value="1"/>
</dbReference>
<comment type="similarity">
    <text evidence="7">Belongs to the PINc/VapC protein family.</text>
</comment>
<feature type="domain" description="PIN" evidence="8">
    <location>
        <begin position="4"/>
        <end position="116"/>
    </location>
</feature>
<keyword evidence="5" id="KW-0378">Hydrolase</keyword>
<dbReference type="Proteomes" id="UP000603434">
    <property type="component" value="Unassembled WGS sequence"/>
</dbReference>
<reference evidence="9 10" key="1">
    <citation type="submission" date="2020-08" db="EMBL/GenBank/DDBJ databases">
        <title>Bridging the membrane lipid divide: bacteria of the FCB group superphylum have the potential to synthesize archaeal ether lipids.</title>
        <authorList>
            <person name="Villanueva L."/>
            <person name="Von Meijenfeldt F.A.B."/>
            <person name="Westbye A.B."/>
            <person name="Yadav S."/>
            <person name="Hopmans E.C."/>
            <person name="Dutilh B.E."/>
            <person name="Sinninghe Damste J.S."/>
        </authorList>
    </citation>
    <scope>NUCLEOTIDE SEQUENCE [LARGE SCALE GENOMIC DNA]</scope>
    <source>
        <strain evidence="9">NIOZ-UU30</strain>
    </source>
</reference>
<keyword evidence="3" id="KW-0540">Nuclease</keyword>
<evidence type="ECO:0000256" key="1">
    <source>
        <dbReference type="ARBA" id="ARBA00001946"/>
    </source>
</evidence>
<evidence type="ECO:0000313" key="10">
    <source>
        <dbReference type="Proteomes" id="UP000603434"/>
    </source>
</evidence>
<keyword evidence="6" id="KW-0460">Magnesium</keyword>
<keyword evidence="4" id="KW-0479">Metal-binding</keyword>